<dbReference type="GO" id="GO:0005524">
    <property type="term" value="F:ATP binding"/>
    <property type="evidence" value="ECO:0007669"/>
    <property type="project" value="UniProtKB-KW"/>
</dbReference>
<dbReference type="AlphaFoldDB" id="A0A4Y2MA38"/>
<dbReference type="GO" id="GO:0000819">
    <property type="term" value="P:sister chromatid segregation"/>
    <property type="evidence" value="ECO:0007669"/>
    <property type="project" value="TreeGrafter"/>
</dbReference>
<dbReference type="FunFam" id="3.90.199.10:FF:000002">
    <property type="entry name" value="DNA topoisomerase 2"/>
    <property type="match status" value="1"/>
</dbReference>
<dbReference type="GO" id="GO:0003918">
    <property type="term" value="F:DNA topoisomerase type II (double strand cut, ATP-hydrolyzing) activity"/>
    <property type="evidence" value="ECO:0007669"/>
    <property type="project" value="UniProtKB-EC"/>
</dbReference>
<dbReference type="PANTHER" id="PTHR10169:SF38">
    <property type="entry name" value="DNA TOPOISOMERASE 2"/>
    <property type="match status" value="1"/>
</dbReference>
<dbReference type="GO" id="GO:0005634">
    <property type="term" value="C:nucleus"/>
    <property type="evidence" value="ECO:0007669"/>
    <property type="project" value="TreeGrafter"/>
</dbReference>
<evidence type="ECO:0000256" key="6">
    <source>
        <dbReference type="ARBA" id="ARBA00022840"/>
    </source>
</evidence>
<evidence type="ECO:0000256" key="7">
    <source>
        <dbReference type="ARBA" id="ARBA00023029"/>
    </source>
</evidence>
<reference evidence="12 13" key="1">
    <citation type="journal article" date="2019" name="Sci. Rep.">
        <title>Orb-weaving spider Araneus ventricosus genome elucidates the spidroin gene catalogue.</title>
        <authorList>
            <person name="Kono N."/>
            <person name="Nakamura H."/>
            <person name="Ohtoshi R."/>
            <person name="Moran D.A.P."/>
            <person name="Shinohara A."/>
            <person name="Yoshida Y."/>
            <person name="Fujiwara M."/>
            <person name="Mori M."/>
            <person name="Tomita M."/>
            <person name="Arakawa K."/>
        </authorList>
    </citation>
    <scope>NUCLEOTIDE SEQUENCE [LARGE SCALE GENOMIC DNA]</scope>
</reference>
<keyword evidence="6" id="KW-0067">ATP-binding</keyword>
<proteinExistence type="inferred from homology"/>
<name>A0A4Y2MA38_ARAVE</name>
<accession>A0A4Y2MA38</accession>
<dbReference type="Gene3D" id="3.30.1360.40">
    <property type="match status" value="1"/>
</dbReference>
<dbReference type="PANTHER" id="PTHR10169">
    <property type="entry name" value="DNA TOPOISOMERASE/GYRASE"/>
    <property type="match status" value="1"/>
</dbReference>
<dbReference type="GO" id="GO:0003677">
    <property type="term" value="F:DNA binding"/>
    <property type="evidence" value="ECO:0007669"/>
    <property type="project" value="UniProtKB-UniRule"/>
</dbReference>
<keyword evidence="5" id="KW-0547">Nucleotide-binding</keyword>
<dbReference type="Proteomes" id="UP000499080">
    <property type="component" value="Unassembled WGS sequence"/>
</dbReference>
<comment type="caution">
    <text evidence="12">The sequence shown here is derived from an EMBL/GenBank/DDBJ whole genome shotgun (WGS) entry which is preliminary data.</text>
</comment>
<protein>
    <recommendedName>
        <fullName evidence="4">DNA topoisomerase (ATP-hydrolyzing)</fullName>
        <ecNumber evidence="4">5.6.2.2</ecNumber>
    </recommendedName>
</protein>
<evidence type="ECO:0000259" key="11">
    <source>
        <dbReference type="PROSITE" id="PS52040"/>
    </source>
</evidence>
<dbReference type="GO" id="GO:0006265">
    <property type="term" value="P:DNA topological change"/>
    <property type="evidence" value="ECO:0007669"/>
    <property type="project" value="UniProtKB-UniRule"/>
</dbReference>
<evidence type="ECO:0000256" key="9">
    <source>
        <dbReference type="ARBA" id="ARBA00023235"/>
    </source>
</evidence>
<dbReference type="InterPro" id="IPR013759">
    <property type="entry name" value="Topo_IIA_B_C"/>
</dbReference>
<keyword evidence="7 10" id="KW-0799">Topoisomerase</keyword>
<organism evidence="12 13">
    <name type="scientific">Araneus ventricosus</name>
    <name type="common">Orbweaver spider</name>
    <name type="synonym">Epeira ventricosa</name>
    <dbReference type="NCBI Taxonomy" id="182803"/>
    <lineage>
        <taxon>Eukaryota</taxon>
        <taxon>Metazoa</taxon>
        <taxon>Ecdysozoa</taxon>
        <taxon>Arthropoda</taxon>
        <taxon>Chelicerata</taxon>
        <taxon>Arachnida</taxon>
        <taxon>Araneae</taxon>
        <taxon>Araneomorphae</taxon>
        <taxon>Entelegynae</taxon>
        <taxon>Araneoidea</taxon>
        <taxon>Araneidae</taxon>
        <taxon>Araneus</taxon>
    </lineage>
</organism>
<evidence type="ECO:0000313" key="12">
    <source>
        <dbReference type="EMBL" id="GBN23975.1"/>
    </source>
</evidence>
<keyword evidence="8 10" id="KW-0238">DNA-binding</keyword>
<keyword evidence="13" id="KW-1185">Reference proteome</keyword>
<keyword evidence="9 10" id="KW-0413">Isomerase</keyword>
<dbReference type="GO" id="GO:0000712">
    <property type="term" value="P:resolution of meiotic recombination intermediates"/>
    <property type="evidence" value="ECO:0007669"/>
    <property type="project" value="TreeGrafter"/>
</dbReference>
<comment type="cofactor">
    <cofactor evidence="2">
        <name>Mg(2+)</name>
        <dbReference type="ChEBI" id="CHEBI:18420"/>
    </cofactor>
</comment>
<dbReference type="SMART" id="SM00434">
    <property type="entry name" value="TOP4c"/>
    <property type="match status" value="1"/>
</dbReference>
<evidence type="ECO:0000313" key="13">
    <source>
        <dbReference type="Proteomes" id="UP000499080"/>
    </source>
</evidence>
<dbReference type="FunFam" id="3.40.50.670:FF:000001">
    <property type="entry name" value="DNA topoisomerase 2"/>
    <property type="match status" value="1"/>
</dbReference>
<dbReference type="EMBL" id="BGPR01007062">
    <property type="protein sequence ID" value="GBN23975.1"/>
    <property type="molecule type" value="Genomic_DNA"/>
</dbReference>
<dbReference type="PRINTS" id="PR01158">
    <property type="entry name" value="TOPISMRASEII"/>
</dbReference>
<sequence length="427" mass="49444">MFQNEELKNLVKILGLQYKQVYDDDKMNELLYGRLMIMADQDQDGSHIKATKGKVEKCFYSLPEFEEWKAKTPNWNIYKVKYYKGLGTSTAEEDKKYFSDMDRHRIRFQYSGPEDDEAIELAFGEGMANKRKDLLIKETAERKRRNEEGLPEPYLYGKNTKAISYKDFINKELILFSNMDNQRSIPSVVDGFKPCQRKVLFTCLKRDDKREVKVAQLAGSIAEQTAYHHGEQALSNTIVSMSQDFVGSNNINISLPVGQFGTRLQGGKDSANPRYIYTMLNPWTKNIFSSLDAPILNYLYEENSKIEPEYYLPVIPMVLVNGAEGIGTEWSTKITCYNPEDILKNLYRLLDGEKPIPMTPWFRNFKGLIECKDDKSFLVSGKVSVFEENNKIEITELPIGTWTQTYKENILEPMTHGKKIHLLHFWI</sequence>
<evidence type="ECO:0000256" key="3">
    <source>
        <dbReference type="ARBA" id="ARBA00011080"/>
    </source>
</evidence>
<dbReference type="InterPro" id="IPR001154">
    <property type="entry name" value="TopoII_euk"/>
</dbReference>
<dbReference type="Gene3D" id="3.90.199.10">
    <property type="entry name" value="Topoisomerase II, domain 5"/>
    <property type="match status" value="1"/>
</dbReference>
<evidence type="ECO:0000256" key="5">
    <source>
        <dbReference type="ARBA" id="ARBA00022741"/>
    </source>
</evidence>
<evidence type="ECO:0000256" key="10">
    <source>
        <dbReference type="PROSITE-ProRule" id="PRU01384"/>
    </source>
</evidence>
<dbReference type="InterPro" id="IPR031660">
    <property type="entry name" value="TOPRIM_C"/>
</dbReference>
<dbReference type="InterPro" id="IPR013758">
    <property type="entry name" value="Topo_IIA_A/C_ab"/>
</dbReference>
<dbReference type="Gene3D" id="3.40.50.670">
    <property type="match status" value="1"/>
</dbReference>
<dbReference type="EC" id="5.6.2.2" evidence="4"/>
<dbReference type="InterPro" id="IPR050634">
    <property type="entry name" value="DNA_Topoisomerase_II"/>
</dbReference>
<comment type="similarity">
    <text evidence="3">Belongs to the type II topoisomerase family.</text>
</comment>
<feature type="active site" description="O-(5'-phospho-DNA)-tyrosine intermediate" evidence="10">
    <location>
        <position position="275"/>
    </location>
</feature>
<dbReference type="Pfam" id="PF00521">
    <property type="entry name" value="DNA_topoisoIV"/>
    <property type="match status" value="1"/>
</dbReference>
<comment type="catalytic activity">
    <reaction evidence="1 10">
        <text>ATP-dependent breakage, passage and rejoining of double-stranded DNA.</text>
        <dbReference type="EC" id="5.6.2.2"/>
    </reaction>
</comment>
<evidence type="ECO:0000256" key="2">
    <source>
        <dbReference type="ARBA" id="ARBA00001946"/>
    </source>
</evidence>
<dbReference type="OrthoDB" id="276498at2759"/>
<evidence type="ECO:0000256" key="1">
    <source>
        <dbReference type="ARBA" id="ARBA00000185"/>
    </source>
</evidence>
<dbReference type="PROSITE" id="PS52040">
    <property type="entry name" value="TOPO_IIA"/>
    <property type="match status" value="1"/>
</dbReference>
<evidence type="ECO:0000256" key="8">
    <source>
        <dbReference type="ARBA" id="ARBA00023125"/>
    </source>
</evidence>
<evidence type="ECO:0000256" key="4">
    <source>
        <dbReference type="ARBA" id="ARBA00012895"/>
    </source>
</evidence>
<dbReference type="Pfam" id="PF16898">
    <property type="entry name" value="TOPRIM_C"/>
    <property type="match status" value="1"/>
</dbReference>
<feature type="domain" description="Topo IIA-type catalytic" evidence="11">
    <location>
        <begin position="185"/>
        <end position="427"/>
    </location>
</feature>
<gene>
    <name evidence="12" type="primary">TOP2</name>
    <name evidence="12" type="ORF">AVEN_122788_1</name>
</gene>
<dbReference type="SUPFAM" id="SSF56719">
    <property type="entry name" value="Type II DNA topoisomerase"/>
    <property type="match status" value="1"/>
</dbReference>
<dbReference type="InterPro" id="IPR013760">
    <property type="entry name" value="Topo_IIA-like_dom_sf"/>
</dbReference>
<dbReference type="InterPro" id="IPR002205">
    <property type="entry name" value="Topo_IIA_dom_A"/>
</dbReference>